<dbReference type="Pfam" id="PF07884">
    <property type="entry name" value="VKOR"/>
    <property type="match status" value="1"/>
</dbReference>
<feature type="transmembrane region" description="Helical" evidence="10">
    <location>
        <begin position="394"/>
        <end position="416"/>
    </location>
</feature>
<keyword evidence="4" id="KW-0874">Quinone</keyword>
<feature type="transmembrane region" description="Helical" evidence="10">
    <location>
        <begin position="524"/>
        <end position="544"/>
    </location>
</feature>
<feature type="transmembrane region" description="Helical" evidence="10">
    <location>
        <begin position="635"/>
        <end position="662"/>
    </location>
</feature>
<feature type="transmembrane region" description="Helical" evidence="10">
    <location>
        <begin position="792"/>
        <end position="810"/>
    </location>
</feature>
<dbReference type="InterPro" id="IPR012932">
    <property type="entry name" value="VKOR"/>
</dbReference>
<feature type="domain" description="SPW repeat-containing integral membrane" evidence="12">
    <location>
        <begin position="718"/>
        <end position="809"/>
    </location>
</feature>
<evidence type="ECO:0000313" key="14">
    <source>
        <dbReference type="EMBL" id="MDI5936547.1"/>
    </source>
</evidence>
<dbReference type="Proteomes" id="UP001244242">
    <property type="component" value="Unassembled WGS sequence"/>
</dbReference>
<dbReference type="RefSeq" id="WP_282723979.1">
    <property type="nucleotide sequence ID" value="NZ_JASCQO010000056.1"/>
</dbReference>
<dbReference type="EMBL" id="JASCQO010000056">
    <property type="protein sequence ID" value="MDI5936547.1"/>
    <property type="molecule type" value="Genomic_DNA"/>
</dbReference>
<sequence length="826" mass="90889">MQDEERGTRLKPLVVITGAAGSIGTALTRSLKRDYRIIGLDMRRAEEADDSYECDLTSADSVRQAMERLADRHGKDIAAVVHLAAYFDFTGEASPLYDKVNVQGTHNLLAALRGLNVERFIYSSTMLVHEPQVPGRKVSEDTALAPTWAYPRSKAETEAVIREQAGDMPYTLLRLAGMYDESTCVPTLSHQIARIYERDLKSHLYAGNTGAGQACLHKDDMIDAFRRTIDRRHDLPAENVILIGEEHSLSYEALQNRLGELIHGKEGWKTITVPGPIAKAGALIEEKSEPLIPDDFDKGEKPFIRPFMIDMANDHYELDIHRAREQLGWEPRHALFDGLADIVDSLLEDPRGWYKANGITPPDWVEVADRKGRDPERVLEQHHEQFLRQHHRNLWAHFLNIALGAWLITSPSTLGYATGGMVYSDIASGLLLMVLAAISLSWRNAWARWACSTVGLWLLFAPLVFWTESAAAYLNGTLAGSLAIGFSALVRPAPGVSPVAATTGPTMPPGWNNNPSSWFQRMPIIVLAFVGLFVSRYLAAYQLGHIDAVWDPFFGGTRGGLNGTEDIITSEASEAWPIPDAGLGGIVYLLEILIGLLGTTQRWRTMPWVVASFGILIVPLGVVSVTFIIIQPILIGTWCTLCLIQAGAMLLQIAYAFNEFVATGEFLRRRHRAGAPVLKIFFTGDTDEGPSEPVEEDFQRTPLAIAGEALRTGVTLPWNLALCMLIGAWLMFTRVTLGNAGTLADWDHLIGALIITVSVIAMAEAARPARWLLIPLASMLFFTPFLHGAGPLATLSSLACGAAVIVASLRRGPIHGRYGRWSRLVD</sequence>
<feature type="domain" description="Vitamin K epoxide reductase" evidence="13">
    <location>
        <begin position="523"/>
        <end position="656"/>
    </location>
</feature>
<dbReference type="Pfam" id="PF01370">
    <property type="entry name" value="Epimerase"/>
    <property type="match status" value="1"/>
</dbReference>
<evidence type="ECO:0000256" key="4">
    <source>
        <dbReference type="ARBA" id="ARBA00022719"/>
    </source>
</evidence>
<evidence type="ECO:0000313" key="15">
    <source>
        <dbReference type="Proteomes" id="UP001244242"/>
    </source>
</evidence>
<evidence type="ECO:0000256" key="9">
    <source>
        <dbReference type="ARBA" id="ARBA00023284"/>
    </source>
</evidence>
<accession>A0ABT6VRC8</accession>
<keyword evidence="6" id="KW-0560">Oxidoreductase</keyword>
<dbReference type="InterPro" id="IPR050177">
    <property type="entry name" value="Lipid_A_modif_metabolic_enz"/>
</dbReference>
<dbReference type="InterPro" id="IPR001509">
    <property type="entry name" value="Epimerase_deHydtase"/>
</dbReference>
<dbReference type="InterPro" id="IPR038354">
    <property type="entry name" value="VKOR_sf"/>
</dbReference>
<evidence type="ECO:0000256" key="3">
    <source>
        <dbReference type="ARBA" id="ARBA00022692"/>
    </source>
</evidence>
<keyword evidence="5 10" id="KW-1133">Transmembrane helix</keyword>
<feature type="transmembrane region" description="Helical" evidence="10">
    <location>
        <begin position="718"/>
        <end position="737"/>
    </location>
</feature>
<evidence type="ECO:0000259" key="11">
    <source>
        <dbReference type="Pfam" id="PF01370"/>
    </source>
</evidence>
<evidence type="ECO:0000256" key="10">
    <source>
        <dbReference type="SAM" id="Phobius"/>
    </source>
</evidence>
<keyword evidence="15" id="KW-1185">Reference proteome</keyword>
<evidence type="ECO:0000256" key="8">
    <source>
        <dbReference type="ARBA" id="ARBA00023157"/>
    </source>
</evidence>
<comment type="subcellular location">
    <subcellularLocation>
        <location evidence="1">Membrane</location>
        <topology evidence="1">Multi-pass membrane protein</topology>
    </subcellularLocation>
</comment>
<comment type="similarity">
    <text evidence="2">Belongs to the VKOR family.</text>
</comment>
<keyword evidence="9" id="KW-0676">Redox-active center</keyword>
<proteinExistence type="inferred from homology"/>
<dbReference type="Gene3D" id="3.40.50.720">
    <property type="entry name" value="NAD(P)-binding Rossmann-like Domain"/>
    <property type="match status" value="1"/>
</dbReference>
<dbReference type="SUPFAM" id="SSF51735">
    <property type="entry name" value="NAD(P)-binding Rossmann-fold domains"/>
    <property type="match status" value="1"/>
</dbReference>
<dbReference type="PANTHER" id="PTHR43245">
    <property type="entry name" value="BIFUNCTIONAL POLYMYXIN RESISTANCE PROTEIN ARNA"/>
    <property type="match status" value="1"/>
</dbReference>
<evidence type="ECO:0000256" key="6">
    <source>
        <dbReference type="ARBA" id="ARBA00023002"/>
    </source>
</evidence>
<keyword evidence="8" id="KW-1015">Disulfide bond</keyword>
<feature type="domain" description="NAD-dependent epimerase/dehydratase" evidence="11">
    <location>
        <begin position="14"/>
        <end position="244"/>
    </location>
</feature>
<comment type="caution">
    <text evidence="14">The sequence shown here is derived from an EMBL/GenBank/DDBJ whole genome shotgun (WGS) entry which is preliminary data.</text>
</comment>
<feature type="domain" description="SPW repeat-containing integral membrane" evidence="12">
    <location>
        <begin position="395"/>
        <end position="487"/>
    </location>
</feature>
<evidence type="ECO:0000256" key="2">
    <source>
        <dbReference type="ARBA" id="ARBA00006214"/>
    </source>
</evidence>
<dbReference type="InterPro" id="IPR005530">
    <property type="entry name" value="SPW"/>
</dbReference>
<dbReference type="Gene3D" id="1.20.1440.130">
    <property type="entry name" value="VKOR domain"/>
    <property type="match status" value="1"/>
</dbReference>
<evidence type="ECO:0000259" key="13">
    <source>
        <dbReference type="Pfam" id="PF07884"/>
    </source>
</evidence>
<protein>
    <submittedName>
        <fullName evidence="14">NAD-dependent epimerase/dehydratase family protein</fullName>
    </submittedName>
</protein>
<dbReference type="CDD" id="cd12919">
    <property type="entry name" value="VKOR_2"/>
    <property type="match status" value="1"/>
</dbReference>
<keyword evidence="7 10" id="KW-0472">Membrane</keyword>
<name>A0ABT6VRC8_9GAMM</name>
<gene>
    <name evidence="14" type="ORF">QLQ84_22395</name>
</gene>
<feature type="transmembrane region" description="Helical" evidence="10">
    <location>
        <begin position="422"/>
        <end position="442"/>
    </location>
</feature>
<evidence type="ECO:0000256" key="5">
    <source>
        <dbReference type="ARBA" id="ARBA00022989"/>
    </source>
</evidence>
<feature type="transmembrane region" description="Helical" evidence="10">
    <location>
        <begin position="449"/>
        <end position="466"/>
    </location>
</feature>
<dbReference type="InterPro" id="IPR036291">
    <property type="entry name" value="NAD(P)-bd_dom_sf"/>
</dbReference>
<organism evidence="14 15">
    <name type="scientific">Halomonas kalidii</name>
    <dbReference type="NCBI Taxonomy" id="3043293"/>
    <lineage>
        <taxon>Bacteria</taxon>
        <taxon>Pseudomonadati</taxon>
        <taxon>Pseudomonadota</taxon>
        <taxon>Gammaproteobacteria</taxon>
        <taxon>Oceanospirillales</taxon>
        <taxon>Halomonadaceae</taxon>
        <taxon>Halomonas</taxon>
    </lineage>
</organism>
<evidence type="ECO:0000256" key="1">
    <source>
        <dbReference type="ARBA" id="ARBA00004141"/>
    </source>
</evidence>
<dbReference type="Pfam" id="PF03779">
    <property type="entry name" value="SPW"/>
    <property type="match status" value="2"/>
</dbReference>
<evidence type="ECO:0000259" key="12">
    <source>
        <dbReference type="Pfam" id="PF03779"/>
    </source>
</evidence>
<reference evidence="14 15" key="1">
    <citation type="submission" date="2023-04" db="EMBL/GenBank/DDBJ databases">
        <title>Halomonas strains isolated from rhizosphere soil.</title>
        <authorList>
            <person name="Xu L."/>
            <person name="Sun J.-Q."/>
        </authorList>
    </citation>
    <scope>NUCLEOTIDE SEQUENCE [LARGE SCALE GENOMIC DNA]</scope>
    <source>
        <strain evidence="14 15">LN1S58</strain>
    </source>
</reference>
<keyword evidence="3 10" id="KW-0812">Transmembrane</keyword>
<feature type="transmembrane region" description="Helical" evidence="10">
    <location>
        <begin position="606"/>
        <end position="629"/>
    </location>
</feature>
<evidence type="ECO:0000256" key="7">
    <source>
        <dbReference type="ARBA" id="ARBA00023136"/>
    </source>
</evidence>